<reference evidence="3" key="1">
    <citation type="submission" date="2016-11" db="EMBL/GenBank/DDBJ databases">
        <authorList>
            <person name="Varghese N."/>
            <person name="Submissions S."/>
        </authorList>
    </citation>
    <scope>NUCLEOTIDE SEQUENCE [LARGE SCALE GENOMIC DNA]</scope>
    <source>
        <strain evidence="3">DSM 100564</strain>
    </source>
</reference>
<organism evidence="2 3">
    <name type="scientific">Shimia gijangensis</name>
    <dbReference type="NCBI Taxonomy" id="1470563"/>
    <lineage>
        <taxon>Bacteria</taxon>
        <taxon>Pseudomonadati</taxon>
        <taxon>Pseudomonadota</taxon>
        <taxon>Alphaproteobacteria</taxon>
        <taxon>Rhodobacterales</taxon>
        <taxon>Roseobacteraceae</taxon>
    </lineage>
</organism>
<evidence type="ECO:0000313" key="3">
    <source>
        <dbReference type="Proteomes" id="UP000183982"/>
    </source>
</evidence>
<dbReference type="CDD" id="cd01741">
    <property type="entry name" value="GATase1_1"/>
    <property type="match status" value="1"/>
</dbReference>
<dbReference type="InterPro" id="IPR029062">
    <property type="entry name" value="Class_I_gatase-like"/>
</dbReference>
<dbReference type="Gene3D" id="3.40.50.880">
    <property type="match status" value="1"/>
</dbReference>
<dbReference type="InterPro" id="IPR017926">
    <property type="entry name" value="GATASE"/>
</dbReference>
<feature type="domain" description="Glutamine amidotransferase" evidence="1">
    <location>
        <begin position="52"/>
        <end position="186"/>
    </location>
</feature>
<accession>A0A1M6CIK3</accession>
<dbReference type="Pfam" id="PF00117">
    <property type="entry name" value="GATase"/>
    <property type="match status" value="1"/>
</dbReference>
<proteinExistence type="predicted"/>
<evidence type="ECO:0000313" key="2">
    <source>
        <dbReference type="EMBL" id="SHI60574.1"/>
    </source>
</evidence>
<keyword evidence="2" id="KW-0315">Glutamine amidotransferase</keyword>
<dbReference type="AlphaFoldDB" id="A0A1M6CIK3"/>
<dbReference type="EMBL" id="FQZQ01000002">
    <property type="protein sequence ID" value="SHI60574.1"/>
    <property type="molecule type" value="Genomic_DNA"/>
</dbReference>
<dbReference type="PANTHER" id="PTHR42695:SF5">
    <property type="entry name" value="GLUTAMINE AMIDOTRANSFERASE YLR126C-RELATED"/>
    <property type="match status" value="1"/>
</dbReference>
<dbReference type="PROSITE" id="PS51273">
    <property type="entry name" value="GATASE_TYPE_1"/>
    <property type="match status" value="1"/>
</dbReference>
<keyword evidence="2" id="KW-0808">Transferase</keyword>
<dbReference type="PRINTS" id="PR00099">
    <property type="entry name" value="CPSGATASE"/>
</dbReference>
<name>A0A1M6CIK3_9RHOB</name>
<keyword evidence="3" id="KW-1185">Reference proteome</keyword>
<dbReference type="InterPro" id="IPR044992">
    <property type="entry name" value="ChyE-like"/>
</dbReference>
<gene>
    <name evidence="2" type="ORF">SAMN05444000_10270</name>
</gene>
<dbReference type="OrthoDB" id="7365442at2"/>
<sequence>MKLAILMTNTDESAFAQARPKDGEKFSVLVQEQRPDWECVTFSVKDGDFPEDIQAFDGAMITGSPASVYDDALWVGRLFDLIRAMDASELPVFGACFGHQAIAVALGGIVERNPDGWVHGLAMTESVGELPFDERPNQVGLYASHIEQVTTLPKGAEVVASGPGCAVGGYLKGRHIFTTQYHPEMTDAFIADLVEFTADYVGDEVTQAARESLKTTADRDDFGRQIVQFFEWARRD</sequence>
<evidence type="ECO:0000259" key="1">
    <source>
        <dbReference type="Pfam" id="PF00117"/>
    </source>
</evidence>
<dbReference type="GO" id="GO:0016740">
    <property type="term" value="F:transferase activity"/>
    <property type="evidence" value="ECO:0007669"/>
    <property type="project" value="UniProtKB-KW"/>
</dbReference>
<protein>
    <submittedName>
        <fullName evidence="2">GMP synthase-Glutamine amidotransferase</fullName>
    </submittedName>
</protein>
<dbReference type="RefSeq" id="WP_073249216.1">
    <property type="nucleotide sequence ID" value="NZ_FQZQ01000002.1"/>
</dbReference>
<dbReference type="SUPFAM" id="SSF52317">
    <property type="entry name" value="Class I glutamine amidotransferase-like"/>
    <property type="match status" value="1"/>
</dbReference>
<dbReference type="GO" id="GO:0005829">
    <property type="term" value="C:cytosol"/>
    <property type="evidence" value="ECO:0007669"/>
    <property type="project" value="TreeGrafter"/>
</dbReference>
<dbReference type="PANTHER" id="PTHR42695">
    <property type="entry name" value="GLUTAMINE AMIDOTRANSFERASE YLR126C-RELATED"/>
    <property type="match status" value="1"/>
</dbReference>
<dbReference type="Proteomes" id="UP000183982">
    <property type="component" value="Unassembled WGS sequence"/>
</dbReference>
<dbReference type="STRING" id="1470563.SAMN05444000_10270"/>